<protein>
    <recommendedName>
        <fullName evidence="1">VOC domain-containing protein</fullName>
    </recommendedName>
</protein>
<dbReference type="InterPro" id="IPR037523">
    <property type="entry name" value="VOC_core"/>
</dbReference>
<name>A0ABY4ZXW0_9CAUL</name>
<dbReference type="PROSITE" id="PS51819">
    <property type="entry name" value="VOC"/>
    <property type="match status" value="1"/>
</dbReference>
<dbReference type="EMBL" id="CP096040">
    <property type="protein sequence ID" value="USQ97034.1"/>
    <property type="molecule type" value="Genomic_DNA"/>
</dbReference>
<keyword evidence="3" id="KW-1185">Reference proteome</keyword>
<dbReference type="SUPFAM" id="SSF54593">
    <property type="entry name" value="Glyoxalase/Bleomycin resistance protein/Dihydroxybiphenyl dioxygenase"/>
    <property type="match status" value="1"/>
</dbReference>
<proteinExistence type="predicted"/>
<dbReference type="Pfam" id="PF00903">
    <property type="entry name" value="Glyoxalase"/>
    <property type="match status" value="1"/>
</dbReference>
<organism evidence="2 3">
    <name type="scientific">Caulobacter segnis</name>
    <dbReference type="NCBI Taxonomy" id="88688"/>
    <lineage>
        <taxon>Bacteria</taxon>
        <taxon>Pseudomonadati</taxon>
        <taxon>Pseudomonadota</taxon>
        <taxon>Alphaproteobacteria</taxon>
        <taxon>Caulobacterales</taxon>
        <taxon>Caulobacteraceae</taxon>
        <taxon>Caulobacter</taxon>
    </lineage>
</organism>
<dbReference type="InterPro" id="IPR029068">
    <property type="entry name" value="Glyas_Bleomycin-R_OHBP_Dase"/>
</dbReference>
<dbReference type="InterPro" id="IPR004360">
    <property type="entry name" value="Glyas_Fos-R_dOase_dom"/>
</dbReference>
<feature type="domain" description="VOC" evidence="1">
    <location>
        <begin position="1"/>
        <end position="118"/>
    </location>
</feature>
<reference evidence="2 3" key="1">
    <citation type="submission" date="2022-04" db="EMBL/GenBank/DDBJ databases">
        <title>Genome sequence of soybean root-associated Caulobacter segnis RL271.</title>
        <authorList>
            <person name="Longley R."/>
            <person name="Bonito G."/>
            <person name="Trigodet F."/>
            <person name="Crosson S."/>
            <person name="Fiebig A."/>
        </authorList>
    </citation>
    <scope>NUCLEOTIDE SEQUENCE [LARGE SCALE GENOMIC DNA]</scope>
    <source>
        <strain evidence="2 3">RL271</strain>
    </source>
</reference>
<sequence>MPGSITPMVHVPDVRAAADWYRDLGFVLTGFNNVDGVWSWARLTMGDGAVMFGTGGLPSLAHRREVDLYVGVDEGLDALFEDLKDRVDVFQPPHDTEYGMREFIIRDLNRFWITFGQPIAG</sequence>
<evidence type="ECO:0000313" key="2">
    <source>
        <dbReference type="EMBL" id="USQ97034.1"/>
    </source>
</evidence>
<evidence type="ECO:0000313" key="3">
    <source>
        <dbReference type="Proteomes" id="UP001057520"/>
    </source>
</evidence>
<dbReference type="Proteomes" id="UP001057520">
    <property type="component" value="Chromosome"/>
</dbReference>
<gene>
    <name evidence="2" type="ORF">MZV50_05615</name>
</gene>
<accession>A0ABY4ZXW0</accession>
<dbReference type="Gene3D" id="3.10.180.10">
    <property type="entry name" value="2,3-Dihydroxybiphenyl 1,2-Dioxygenase, domain 1"/>
    <property type="match status" value="1"/>
</dbReference>
<evidence type="ECO:0000259" key="1">
    <source>
        <dbReference type="PROSITE" id="PS51819"/>
    </source>
</evidence>